<evidence type="ECO:0000313" key="10">
    <source>
        <dbReference type="EMBL" id="RLN83475.1"/>
    </source>
</evidence>
<reference evidence="11 12" key="2">
    <citation type="submission" date="2018-07" db="EMBL/GenBank/DDBJ databases">
        <title>Genome sequencing of oomycete isolates from Chile give support for New Zealand origin for Phytophthora kernoviae and make available the first Nothophytophthora sp. genome.</title>
        <authorList>
            <person name="Studholme D.J."/>
            <person name="Sanfuentes E."/>
            <person name="Panda P."/>
            <person name="Hill R."/>
            <person name="Sambles C."/>
            <person name="Grant M."/>
            <person name="Williams N.M."/>
            <person name="Mcdougal R.L."/>
        </authorList>
    </citation>
    <scope>NUCLEOTIDE SEQUENCE [LARGE SCALE GENOMIC DNA]</scope>
    <source>
        <strain evidence="7">Chile2</strain>
        <strain evidence="10">Chile4</strain>
        <strain evidence="8">Chile6</strain>
        <strain evidence="9">Chile7</strain>
    </source>
</reference>
<dbReference type="Proteomes" id="UP000284657">
    <property type="component" value="Unassembled WGS sequence"/>
</dbReference>
<dbReference type="GO" id="GO:0006000">
    <property type="term" value="P:fructose metabolic process"/>
    <property type="evidence" value="ECO:0007669"/>
    <property type="project" value="InterPro"/>
</dbReference>
<proteinExistence type="predicted"/>
<dbReference type="EMBL" id="JPWV03000192">
    <property type="protein sequence ID" value="KAG2521659.1"/>
    <property type="molecule type" value="Genomic_DNA"/>
</dbReference>
<dbReference type="GO" id="GO:0006003">
    <property type="term" value="P:fructose 2,6-bisphosphate metabolic process"/>
    <property type="evidence" value="ECO:0007669"/>
    <property type="project" value="InterPro"/>
</dbReference>
<keyword evidence="1" id="KW-0547">Nucleotide-binding</keyword>
<dbReference type="CDD" id="cd07067">
    <property type="entry name" value="HP_PGM_like"/>
    <property type="match status" value="1"/>
</dbReference>
<dbReference type="Proteomes" id="UP000277300">
    <property type="component" value="Unassembled WGS sequence"/>
</dbReference>
<dbReference type="PRINTS" id="PR00991">
    <property type="entry name" value="6PFRUCTKNASE"/>
</dbReference>
<evidence type="ECO:0000313" key="9">
    <source>
        <dbReference type="EMBL" id="RLN63402.1"/>
    </source>
</evidence>
<dbReference type="PANTHER" id="PTHR10606">
    <property type="entry name" value="6-PHOSPHOFRUCTO-2-KINASE/FRUCTOSE-2,6-BISPHOSPHATASE"/>
    <property type="match status" value="1"/>
</dbReference>
<keyword evidence="13" id="KW-1185">Reference proteome</keyword>
<name>A0A3F2RKF5_9STRA</name>
<dbReference type="InterPro" id="IPR003094">
    <property type="entry name" value="6Pfruct_kin"/>
</dbReference>
<evidence type="ECO:0000256" key="1">
    <source>
        <dbReference type="ARBA" id="ARBA00022741"/>
    </source>
</evidence>
<dbReference type="PANTHER" id="PTHR10606:SF32">
    <property type="entry name" value="6-PHOSPHOFRUCTO-2-KINASE 1"/>
    <property type="match status" value="1"/>
</dbReference>
<feature type="compositionally biased region" description="Low complexity" evidence="3">
    <location>
        <begin position="83"/>
        <end position="95"/>
    </location>
</feature>
<dbReference type="InterPro" id="IPR013079">
    <property type="entry name" value="6Phosfructo_kin"/>
</dbReference>
<dbReference type="EMBL" id="MBAD02000738">
    <property type="protein sequence ID" value="RLN63402.1"/>
    <property type="molecule type" value="Genomic_DNA"/>
</dbReference>
<dbReference type="Proteomes" id="UP000792063">
    <property type="component" value="Unassembled WGS sequence"/>
</dbReference>
<dbReference type="GO" id="GO:0005524">
    <property type="term" value="F:ATP binding"/>
    <property type="evidence" value="ECO:0007669"/>
    <property type="project" value="UniProtKB-KW"/>
</dbReference>
<dbReference type="InterPro" id="IPR029033">
    <property type="entry name" value="His_PPase_superfam"/>
</dbReference>
<reference evidence="5" key="3">
    <citation type="submission" date="2020-06" db="EMBL/GenBank/DDBJ databases">
        <authorList>
            <person name="Studholme D.J."/>
        </authorList>
    </citation>
    <scope>NUCLEOTIDE SEQUENCE</scope>
    <source>
        <strain evidence="5">NZFS 2646</strain>
        <strain evidence="6">NZFS 3630</strain>
    </source>
</reference>
<evidence type="ECO:0000313" key="7">
    <source>
        <dbReference type="EMBL" id="RLN14772.1"/>
    </source>
</evidence>
<dbReference type="Gene3D" id="3.40.50.1240">
    <property type="entry name" value="Phosphoglycerate mutase-like"/>
    <property type="match status" value="1"/>
</dbReference>
<dbReference type="AlphaFoldDB" id="A0A3F2RKF5"/>
<dbReference type="Proteomes" id="UP000785171">
    <property type="component" value="Unassembled WGS sequence"/>
</dbReference>
<evidence type="ECO:0000313" key="5">
    <source>
        <dbReference type="EMBL" id="KAG2521659.1"/>
    </source>
</evidence>
<dbReference type="GO" id="GO:0005829">
    <property type="term" value="C:cytosol"/>
    <property type="evidence" value="ECO:0007669"/>
    <property type="project" value="TreeGrafter"/>
</dbReference>
<dbReference type="EMBL" id="JPWU03000195">
    <property type="protein sequence ID" value="KAG2523035.1"/>
    <property type="molecule type" value="Genomic_DNA"/>
</dbReference>
<evidence type="ECO:0000313" key="8">
    <source>
        <dbReference type="EMBL" id="RLN59177.1"/>
    </source>
</evidence>
<comment type="caution">
    <text evidence="8">The sequence shown here is derived from an EMBL/GenBank/DDBJ whole genome shotgun (WGS) entry which is preliminary data.</text>
</comment>
<dbReference type="Pfam" id="PF00300">
    <property type="entry name" value="His_Phos_1"/>
    <property type="match status" value="1"/>
</dbReference>
<evidence type="ECO:0000313" key="6">
    <source>
        <dbReference type="EMBL" id="KAG2523035.1"/>
    </source>
</evidence>
<dbReference type="STRING" id="325452.A0A3F2RKF5"/>
<dbReference type="InterPro" id="IPR027417">
    <property type="entry name" value="P-loop_NTPase"/>
</dbReference>
<dbReference type="SUPFAM" id="SSF53254">
    <property type="entry name" value="Phosphoglycerate mutase-like"/>
    <property type="match status" value="1"/>
</dbReference>
<gene>
    <name evidence="7" type="ORF">BBI17_002040</name>
    <name evidence="9" type="ORF">BBJ29_003956</name>
    <name evidence="10" type="ORF">BBO99_00002112</name>
    <name evidence="8" type="ORF">BBP00_00006621</name>
    <name evidence="5" type="ORF">JM16_003945</name>
    <name evidence="6" type="ORF">JM18_005412</name>
</gene>
<dbReference type="Proteomes" id="UP000285883">
    <property type="component" value="Unassembled WGS sequence"/>
</dbReference>
<feature type="domain" description="6-phosphofructo-2-kinase" evidence="4">
    <location>
        <begin position="109"/>
        <end position="321"/>
    </location>
</feature>
<dbReference type="Pfam" id="PF01591">
    <property type="entry name" value="6PF2K"/>
    <property type="match status" value="1"/>
</dbReference>
<dbReference type="EMBL" id="MAYM02001550">
    <property type="protein sequence ID" value="RLN14772.1"/>
    <property type="molecule type" value="Genomic_DNA"/>
</dbReference>
<dbReference type="SMART" id="SM00855">
    <property type="entry name" value="PGAM"/>
    <property type="match status" value="1"/>
</dbReference>
<reference evidence="5" key="1">
    <citation type="journal article" date="2015" name="Genom Data">
        <title>Genome sequences of six Phytophthora species associated with forests in New Zealand.</title>
        <authorList>
            <person name="Studholme D.J."/>
            <person name="McDougal R.L."/>
            <person name="Sambles C."/>
            <person name="Hansen E."/>
            <person name="Hardy G."/>
            <person name="Grant M."/>
            <person name="Ganley R.J."/>
            <person name="Williams N.M."/>
        </authorList>
    </citation>
    <scope>NUCLEOTIDE SEQUENCE</scope>
    <source>
        <strain evidence="5">NZFS 2646</strain>
        <strain evidence="6">NZFS 3630</strain>
    </source>
</reference>
<dbReference type="EMBL" id="MBDO02000234">
    <property type="protein sequence ID" value="RLN59177.1"/>
    <property type="molecule type" value="Genomic_DNA"/>
</dbReference>
<organism evidence="8 11">
    <name type="scientific">Phytophthora kernoviae</name>
    <dbReference type="NCBI Taxonomy" id="325452"/>
    <lineage>
        <taxon>Eukaryota</taxon>
        <taxon>Sar</taxon>
        <taxon>Stramenopiles</taxon>
        <taxon>Oomycota</taxon>
        <taxon>Peronosporomycetes</taxon>
        <taxon>Peronosporales</taxon>
        <taxon>Peronosporaceae</taxon>
        <taxon>Phytophthora</taxon>
    </lineage>
</organism>
<dbReference type="SUPFAM" id="SSF52540">
    <property type="entry name" value="P-loop containing nucleoside triphosphate hydrolases"/>
    <property type="match status" value="1"/>
</dbReference>
<dbReference type="GO" id="GO:0003873">
    <property type="term" value="F:6-phosphofructo-2-kinase activity"/>
    <property type="evidence" value="ECO:0007669"/>
    <property type="project" value="InterPro"/>
</dbReference>
<protein>
    <recommendedName>
        <fullName evidence="4">6-phosphofructo-2-kinase domain-containing protein</fullName>
    </recommendedName>
</protein>
<dbReference type="PIRSF" id="PIRSF000709">
    <property type="entry name" value="6PFK_2-Ptase"/>
    <property type="match status" value="1"/>
</dbReference>
<dbReference type="EMBL" id="MBDN02000033">
    <property type="protein sequence ID" value="RLN83475.1"/>
    <property type="molecule type" value="Genomic_DNA"/>
</dbReference>
<evidence type="ECO:0000313" key="12">
    <source>
        <dbReference type="Proteomes" id="UP000284657"/>
    </source>
</evidence>
<dbReference type="Proteomes" id="UP000285624">
    <property type="component" value="Unassembled WGS sequence"/>
</dbReference>
<keyword evidence="2" id="KW-0067">ATP-binding</keyword>
<dbReference type="Gene3D" id="3.40.50.300">
    <property type="entry name" value="P-loop containing nucleotide triphosphate hydrolases"/>
    <property type="match status" value="1"/>
</dbReference>
<evidence type="ECO:0000256" key="2">
    <source>
        <dbReference type="ARBA" id="ARBA00022840"/>
    </source>
</evidence>
<accession>A0A3F2RKF5</accession>
<dbReference type="FunFam" id="3.40.50.300:FF:000644">
    <property type="entry name" value="GpmB, Fructose-2,6-bisphosphatase"/>
    <property type="match status" value="1"/>
</dbReference>
<sequence length="533" mass="60383">MKLTLPSLPNAGGGWSVALALALALQIVLYRETLQDAVRDGRKRLLVFKTMHRRFANQRLKRLNSLGDDRKSQWMWKKNGGTAVSVDSDSSSEESAAGDNGSTDGLMSSQKKIVLVMVGLPARGKSFVVHKTLRYIEWLGFPTRMFNVGNLRRKLGKAGEDAKFFSADNSDATRLREEMAMDALDDLLEWLETQGHVAVFDATNTTKLRRQNILEKVSSHHNIRVMFVESICDNEELLEANYRRKLSNADYKDKDPEEALADFRQRVAEYTKVYETVEDAEDGGNACYVKVYNAGEKIQARYCQGFLQSHIVSLLQNIHLGPRRIWLVRPGPSITSCKGILGLDTELSPEGHRVARAIANFVEGLKLERPMEVWTSPMKRSRETAGYVSTRNMKRYVTTTLLNELGGGDFEGLTYDEIEHFYPKHYAARLQDKLRYRYPGVGGESYVDVISRLRSLIVEFERKKRDVLVICSESILRCLMGYFAGCEASKVPHLQSYEDTVIELSPHRDGCDIKLIPLEFEEDSVEDVTNVEC</sequence>
<evidence type="ECO:0000256" key="3">
    <source>
        <dbReference type="SAM" id="MobiDB-lite"/>
    </source>
</evidence>
<evidence type="ECO:0000259" key="4">
    <source>
        <dbReference type="Pfam" id="PF01591"/>
    </source>
</evidence>
<feature type="region of interest" description="Disordered" evidence="3">
    <location>
        <begin position="81"/>
        <end position="104"/>
    </location>
</feature>
<evidence type="ECO:0000313" key="11">
    <source>
        <dbReference type="Proteomes" id="UP000277300"/>
    </source>
</evidence>
<evidence type="ECO:0000313" key="13">
    <source>
        <dbReference type="Proteomes" id="UP000285624"/>
    </source>
</evidence>
<dbReference type="InterPro" id="IPR013078">
    <property type="entry name" value="His_Pase_superF_clade-1"/>
</dbReference>
<dbReference type="OrthoDB" id="267323at2759"/>